<evidence type="ECO:0000313" key="6">
    <source>
        <dbReference type="Proteomes" id="UP001439008"/>
    </source>
</evidence>
<reference evidence="5 6" key="1">
    <citation type="journal article" date="2024" name="BMC Biol.">
        <title>Comparative genomics of Ascetosporea gives new insight into the evolutionary basis for animal parasitism in Rhizaria.</title>
        <authorList>
            <person name="Hiltunen Thoren M."/>
            <person name="Onut-Brannstrom I."/>
            <person name="Alfjorden A."/>
            <person name="Peckova H."/>
            <person name="Swords F."/>
            <person name="Hooper C."/>
            <person name="Holzer A.S."/>
            <person name="Bass D."/>
            <person name="Burki F."/>
        </authorList>
    </citation>
    <scope>NUCLEOTIDE SEQUENCE [LARGE SCALE GENOMIC DNA]</scope>
    <source>
        <strain evidence="5">20-A016</strain>
    </source>
</reference>
<accession>A0ABV2AEN9</accession>
<dbReference type="InterPro" id="IPR004087">
    <property type="entry name" value="KH_dom"/>
</dbReference>
<protein>
    <recommendedName>
        <fullName evidence="4">K Homology domain-containing protein</fullName>
    </recommendedName>
</protein>
<dbReference type="Pfam" id="PF00013">
    <property type="entry name" value="KH_1"/>
    <property type="match status" value="2"/>
</dbReference>
<dbReference type="EMBL" id="JBDODL010000022">
    <property type="protein sequence ID" value="MES1918165.1"/>
    <property type="molecule type" value="Genomic_DNA"/>
</dbReference>
<dbReference type="PANTHER" id="PTHR10288">
    <property type="entry name" value="KH DOMAIN CONTAINING RNA BINDING PROTEIN"/>
    <property type="match status" value="1"/>
</dbReference>
<organism evidence="5 6">
    <name type="scientific">Bonamia ostreae</name>
    <dbReference type="NCBI Taxonomy" id="126728"/>
    <lineage>
        <taxon>Eukaryota</taxon>
        <taxon>Sar</taxon>
        <taxon>Rhizaria</taxon>
        <taxon>Endomyxa</taxon>
        <taxon>Ascetosporea</taxon>
        <taxon>Haplosporida</taxon>
        <taxon>Bonamia</taxon>
    </lineage>
</organism>
<evidence type="ECO:0000256" key="1">
    <source>
        <dbReference type="ARBA" id="ARBA00022737"/>
    </source>
</evidence>
<dbReference type="InterPro" id="IPR036612">
    <property type="entry name" value="KH_dom_type_1_sf"/>
</dbReference>
<dbReference type="Pfam" id="PF22675">
    <property type="entry name" value="KH-I_KHDC4-BBP"/>
    <property type="match status" value="1"/>
</dbReference>
<feature type="domain" description="K Homology" evidence="4">
    <location>
        <begin position="260"/>
        <end position="347"/>
    </location>
</feature>
<keyword evidence="1" id="KW-0677">Repeat</keyword>
<keyword evidence="2" id="KW-0694">RNA-binding</keyword>
<evidence type="ECO:0000256" key="3">
    <source>
        <dbReference type="SAM" id="MobiDB-lite"/>
    </source>
</evidence>
<feature type="compositionally biased region" description="Basic and acidic residues" evidence="3">
    <location>
        <begin position="89"/>
        <end position="110"/>
    </location>
</feature>
<evidence type="ECO:0000313" key="5">
    <source>
        <dbReference type="EMBL" id="MES1918165.1"/>
    </source>
</evidence>
<sequence length="763" mass="85981">MVDNDSNGQKSDNTKKVDIAIVSDKIDPETEKDQNQKEKTIQFQKSTNKRKKPLIDDSIQTNKKLAFESSTPTLSGLKTSEQNSNNESLKIDKSNNNEHKNNNEPDEKNQNKNSIDLTDSNKYVEELESEYRSIQTEQENIPDDVAKISAYLNNENLIEDVNKIQSQNLVQENPVLAQNKSLNFDQNNETMAYQQGPFDQQPYFQNQSNFQSVQNQQNFPQNQLGMQETPNNYQISGNAQNNVFNSMDQFEALIEQCGPDEFKAEMEVPSQIKNEPTLNFVGMMIGPGGYTQKQMEKSSGCSITVRGSGSARHNTPLDSHRPMYVLVKSNHVANVRTGIAIVSELLNDKSKRDALRAQQMAMRNANLNNSAQNYANPAFYMRQVGQMNGPPSFPAMSQQTMSSNRSPFQNAFKVSYLGDGQIVESIIIPAAKAVLLSENNNAICEEVGYYSSVRIEIKDVPGNQTLMELILQGTKEQVSIARTKLQAYMDNDPNELPQDSSDFVMIPNTVVGLLIGKNGETIKKFMSDTSCKIKVVPEYLSNPEKAERKILLEGNTNQVANAKFVINDLVNKHKTSNYTTANTGQTRVEVVSIPCGCIGILIGKGGETIRALGQRTSCRVQVVQYDENQLFPGGVIQNQNLRHVSLRGDETSLKKAKIEIQAIINEHAHRNNYEAPRLENDFGDPHLGLTEDQYQKYLDQMKAHFNMEKDQVHEYYHRVMSEIAREPAEYAAQVRQYMQQTVQQPAPQWGGTQWGQQPYGQQW</sequence>
<dbReference type="SMART" id="SM00322">
    <property type="entry name" value="KH"/>
    <property type="match status" value="3"/>
</dbReference>
<feature type="domain" description="K Homology" evidence="4">
    <location>
        <begin position="585"/>
        <end position="665"/>
    </location>
</feature>
<dbReference type="Proteomes" id="UP001439008">
    <property type="component" value="Unassembled WGS sequence"/>
</dbReference>
<evidence type="ECO:0000259" key="4">
    <source>
        <dbReference type="SMART" id="SM00322"/>
    </source>
</evidence>
<proteinExistence type="predicted"/>
<name>A0ABV2AEN9_9EUKA</name>
<dbReference type="PROSITE" id="PS50084">
    <property type="entry name" value="KH_TYPE_1"/>
    <property type="match status" value="2"/>
</dbReference>
<feature type="compositionally biased region" description="Basic and acidic residues" evidence="3">
    <location>
        <begin position="12"/>
        <end position="40"/>
    </location>
</feature>
<feature type="domain" description="K Homology" evidence="4">
    <location>
        <begin position="498"/>
        <end position="571"/>
    </location>
</feature>
<evidence type="ECO:0000256" key="2">
    <source>
        <dbReference type="PROSITE-ProRule" id="PRU00117"/>
    </source>
</evidence>
<feature type="compositionally biased region" description="Polar residues" evidence="3">
    <location>
        <begin position="1"/>
        <end position="11"/>
    </location>
</feature>
<gene>
    <name evidence="5" type="ORF">MHBO_000176</name>
</gene>
<dbReference type="Gene3D" id="3.30.1370.10">
    <property type="entry name" value="K Homology domain, type 1"/>
    <property type="match status" value="3"/>
</dbReference>
<keyword evidence="6" id="KW-1185">Reference proteome</keyword>
<feature type="compositionally biased region" description="Polar residues" evidence="3">
    <location>
        <begin position="58"/>
        <end position="88"/>
    </location>
</feature>
<dbReference type="SUPFAM" id="SSF54791">
    <property type="entry name" value="Eukaryotic type KH-domain (KH-domain type I)"/>
    <property type="match status" value="3"/>
</dbReference>
<feature type="region of interest" description="Disordered" evidence="3">
    <location>
        <begin position="1"/>
        <end position="118"/>
    </location>
</feature>
<dbReference type="InterPro" id="IPR004088">
    <property type="entry name" value="KH_dom_type_1"/>
</dbReference>
<comment type="caution">
    <text evidence="5">The sequence shown here is derived from an EMBL/GenBank/DDBJ whole genome shotgun (WGS) entry which is preliminary data.</text>
</comment>
<dbReference type="InterPro" id="IPR055256">
    <property type="entry name" value="KH_1_KHDC4/BBP-like"/>
</dbReference>